<name>A0A086AK86_FLAHY</name>
<dbReference type="Proteomes" id="UP000198424">
    <property type="component" value="Unassembled WGS sequence"/>
</dbReference>
<dbReference type="STRING" id="991.IW20_08810"/>
<keyword evidence="4" id="KW-1185">Reference proteome</keyword>
<evidence type="ECO:0000313" key="4">
    <source>
        <dbReference type="Proteomes" id="UP000198424"/>
    </source>
</evidence>
<proteinExistence type="predicted"/>
<dbReference type="Pfam" id="PF12099">
    <property type="entry name" value="DUF3575"/>
    <property type="match status" value="1"/>
</dbReference>
<evidence type="ECO:0000313" key="1">
    <source>
        <dbReference type="EMBL" id="KFF17100.1"/>
    </source>
</evidence>
<reference evidence="2 4" key="2">
    <citation type="submission" date="2016-11" db="EMBL/GenBank/DDBJ databases">
        <title>Whole genomes of Flavobacteriaceae.</title>
        <authorList>
            <person name="Stine C."/>
            <person name="Li C."/>
            <person name="Tadesse D."/>
        </authorList>
    </citation>
    <scope>NUCLEOTIDE SEQUENCE [LARGE SCALE GENOMIC DNA]</scope>
    <source>
        <strain evidence="2 4">ATCC 29551</strain>
    </source>
</reference>
<dbReference type="AlphaFoldDB" id="A0A086AK86"/>
<comment type="caution">
    <text evidence="1">The sequence shown here is derived from an EMBL/GenBank/DDBJ whole genome shotgun (WGS) entry which is preliminary data.</text>
</comment>
<dbReference type="eggNOG" id="ENOG50337F4">
    <property type="taxonomic scope" value="Bacteria"/>
</dbReference>
<evidence type="ECO:0008006" key="5">
    <source>
        <dbReference type="Google" id="ProtNLM"/>
    </source>
</evidence>
<gene>
    <name evidence="2" type="ORF">B0A62_07795</name>
    <name evidence="1" type="ORF">IW20_08810</name>
</gene>
<dbReference type="RefSeq" id="WP_035620929.1">
    <property type="nucleotide sequence ID" value="NZ_JBEWQG010000008.1"/>
</dbReference>
<reference evidence="1 3" key="1">
    <citation type="submission" date="2014-07" db="EMBL/GenBank/DDBJ databases">
        <title>Genome of Flavobacterium hydatis DSM 2063.</title>
        <authorList>
            <person name="Pipes S.E."/>
            <person name="Stropko S.J."/>
            <person name="Newman J.D."/>
        </authorList>
    </citation>
    <scope>NUCLEOTIDE SEQUENCE [LARGE SCALE GENOMIC DNA]</scope>
    <source>
        <strain evidence="1 3">DSM 2063</strain>
    </source>
</reference>
<evidence type="ECO:0000313" key="2">
    <source>
        <dbReference type="EMBL" id="OXA95640.1"/>
    </source>
</evidence>
<dbReference type="OrthoDB" id="1001751at2"/>
<organism evidence="1 3">
    <name type="scientific">Flavobacterium hydatis</name>
    <name type="common">Cytophaga aquatilis</name>
    <dbReference type="NCBI Taxonomy" id="991"/>
    <lineage>
        <taxon>Bacteria</taxon>
        <taxon>Pseudomonadati</taxon>
        <taxon>Bacteroidota</taxon>
        <taxon>Flavobacteriia</taxon>
        <taxon>Flavobacteriales</taxon>
        <taxon>Flavobacteriaceae</taxon>
        <taxon>Flavobacterium</taxon>
    </lineage>
</organism>
<dbReference type="InterPro" id="IPR021958">
    <property type="entry name" value="DUF3575"/>
</dbReference>
<accession>A0A086AK86</accession>
<dbReference type="EMBL" id="MUGY01000006">
    <property type="protein sequence ID" value="OXA95640.1"/>
    <property type="molecule type" value="Genomic_DNA"/>
</dbReference>
<evidence type="ECO:0000313" key="3">
    <source>
        <dbReference type="Proteomes" id="UP000028712"/>
    </source>
</evidence>
<sequence>MKNLFALIVLFFSIQSQSQTYIKANALTALVLVPDIAVETSIGEKLTLNVDLMASFWESFDGKSPMKFATFTPEVRYHFNEKFNGLYAGGHIGADVYKIQKWNYWDSNMYENGFGYRLGATIGYQKKLNDKFMLDFFVSGGWHQGFYKGLYNDGTPGRYEKAHDYNKSGEWMPYGGGVMVSYKLN</sequence>
<dbReference type="EMBL" id="JPRM01000011">
    <property type="protein sequence ID" value="KFF17100.1"/>
    <property type="molecule type" value="Genomic_DNA"/>
</dbReference>
<dbReference type="Proteomes" id="UP000028712">
    <property type="component" value="Unassembled WGS sequence"/>
</dbReference>
<protein>
    <recommendedName>
        <fullName evidence="5">DUF3575 domain-containing protein</fullName>
    </recommendedName>
</protein>